<feature type="transmembrane region" description="Helical" evidence="1">
    <location>
        <begin position="29"/>
        <end position="49"/>
    </location>
</feature>
<evidence type="ECO:0000313" key="2">
    <source>
        <dbReference type="EMBL" id="RNB56567.1"/>
    </source>
</evidence>
<dbReference type="AlphaFoldDB" id="A0A3M8B0T6"/>
<organism evidence="2 3">
    <name type="scientific">Brevibacillus gelatini</name>
    <dbReference type="NCBI Taxonomy" id="1655277"/>
    <lineage>
        <taxon>Bacteria</taxon>
        <taxon>Bacillati</taxon>
        <taxon>Bacillota</taxon>
        <taxon>Bacilli</taxon>
        <taxon>Bacillales</taxon>
        <taxon>Paenibacillaceae</taxon>
        <taxon>Brevibacillus</taxon>
    </lineage>
</organism>
<evidence type="ECO:0000313" key="3">
    <source>
        <dbReference type="Proteomes" id="UP000268829"/>
    </source>
</evidence>
<dbReference type="EMBL" id="RHHS01000028">
    <property type="protein sequence ID" value="RNB56567.1"/>
    <property type="molecule type" value="Genomic_DNA"/>
</dbReference>
<keyword evidence="3" id="KW-1185">Reference proteome</keyword>
<protein>
    <submittedName>
        <fullName evidence="2">Uncharacterized protein</fullName>
    </submittedName>
</protein>
<keyword evidence="1" id="KW-0472">Membrane</keyword>
<evidence type="ECO:0000256" key="1">
    <source>
        <dbReference type="SAM" id="Phobius"/>
    </source>
</evidence>
<comment type="caution">
    <text evidence="2">The sequence shown here is derived from an EMBL/GenBank/DDBJ whole genome shotgun (WGS) entry which is preliminary data.</text>
</comment>
<dbReference type="Proteomes" id="UP000268829">
    <property type="component" value="Unassembled WGS sequence"/>
</dbReference>
<sequence length="72" mass="8398">MWKKMIQKGKVLFKPLRNDRGTVLMEKKILLVVIVVGVFGFSSLGYTFLKDYWSQTSDNIKNNSQINEEVSW</sequence>
<gene>
    <name evidence="2" type="ORF">EDM57_12225</name>
</gene>
<name>A0A3M8B0T6_9BACL</name>
<proteinExistence type="predicted"/>
<keyword evidence="1" id="KW-1133">Transmembrane helix</keyword>
<dbReference type="RefSeq" id="WP_024984543.1">
    <property type="nucleotide sequence ID" value="NZ_RHHS01000028.1"/>
</dbReference>
<accession>A0A3M8B0T6</accession>
<keyword evidence="1" id="KW-0812">Transmembrane</keyword>
<reference evidence="2 3" key="1">
    <citation type="submission" date="2018-10" db="EMBL/GenBank/DDBJ databases">
        <title>Phylogenomics of Brevibacillus.</title>
        <authorList>
            <person name="Dunlap C."/>
        </authorList>
    </citation>
    <scope>NUCLEOTIDE SEQUENCE [LARGE SCALE GENOMIC DNA]</scope>
    <source>
        <strain evidence="2 3">DSM 100115</strain>
    </source>
</reference>